<dbReference type="SMART" id="SM00835">
    <property type="entry name" value="Cupin_1"/>
    <property type="match status" value="1"/>
</dbReference>
<accession>A0ABC8Z2S3</accession>
<dbReference type="PANTHER" id="PTHR31238">
    <property type="entry name" value="GERMIN-LIKE PROTEIN SUBFAMILY 3 MEMBER 3"/>
    <property type="match status" value="1"/>
</dbReference>
<evidence type="ECO:0000256" key="3">
    <source>
        <dbReference type="ARBA" id="ARBA00007456"/>
    </source>
</evidence>
<dbReference type="InterPro" id="IPR001929">
    <property type="entry name" value="Germin"/>
</dbReference>
<reference evidence="16 17" key="2">
    <citation type="submission" date="2024-10" db="EMBL/GenBank/DDBJ databases">
        <authorList>
            <person name="Ryan C."/>
        </authorList>
    </citation>
    <scope>NUCLEOTIDE SEQUENCE [LARGE SCALE GENOMIC DNA]</scope>
</reference>
<dbReference type="GO" id="GO:0030145">
    <property type="term" value="F:manganese ion binding"/>
    <property type="evidence" value="ECO:0007669"/>
    <property type="project" value="UniProtKB-UniRule"/>
</dbReference>
<evidence type="ECO:0000256" key="4">
    <source>
        <dbReference type="ARBA" id="ARBA00011268"/>
    </source>
</evidence>
<dbReference type="CDD" id="cd02241">
    <property type="entry name" value="cupin_OxOx"/>
    <property type="match status" value="1"/>
</dbReference>
<feature type="binding site" evidence="12">
    <location>
        <position position="128"/>
    </location>
    <ligand>
        <name>Mn(2+)</name>
        <dbReference type="ChEBI" id="CHEBI:29035"/>
    </ligand>
</feature>
<evidence type="ECO:0000256" key="9">
    <source>
        <dbReference type="ARBA" id="ARBA00023157"/>
    </source>
</evidence>
<dbReference type="Proteomes" id="UP001497457">
    <property type="component" value="Chromosome 18b"/>
</dbReference>
<evidence type="ECO:0000313" key="17">
    <source>
        <dbReference type="Proteomes" id="UP001497457"/>
    </source>
</evidence>
<feature type="signal peptide" evidence="14">
    <location>
        <begin position="1"/>
        <end position="22"/>
    </location>
</feature>
<keyword evidence="17" id="KW-1185">Reference proteome</keyword>
<keyword evidence="9 13" id="KW-1015">Disulfide bond</keyword>
<keyword evidence="8 14" id="KW-0732">Signal</keyword>
<feature type="domain" description="Cupin type-1" evidence="15">
    <location>
        <begin position="79"/>
        <end position="227"/>
    </location>
</feature>
<evidence type="ECO:0000256" key="12">
    <source>
        <dbReference type="PIRSR" id="PIRSR601929-2"/>
    </source>
</evidence>
<comment type="subunit">
    <text evidence="4">Oligomer (believed to be a pentamer but probably hexamer).</text>
</comment>
<dbReference type="InterPro" id="IPR014710">
    <property type="entry name" value="RmlC-like_jellyroll"/>
</dbReference>
<evidence type="ECO:0000256" key="8">
    <source>
        <dbReference type="ARBA" id="ARBA00022729"/>
    </source>
</evidence>
<proteinExistence type="inferred from homology"/>
<feature type="binding site" evidence="12">
    <location>
        <position position="123"/>
    </location>
    <ligand>
        <name>Mn(2+)</name>
        <dbReference type="ChEBI" id="CHEBI:29035"/>
    </ligand>
</feature>
<dbReference type="AlphaFoldDB" id="A0ABC8Z2S3"/>
<dbReference type="GO" id="GO:2000280">
    <property type="term" value="P:regulation of root development"/>
    <property type="evidence" value="ECO:0007669"/>
    <property type="project" value="UniProtKB-ARBA"/>
</dbReference>
<dbReference type="InterPro" id="IPR011051">
    <property type="entry name" value="RmlC_Cupin_sf"/>
</dbReference>
<organism evidence="16 17">
    <name type="scientific">Urochloa decumbens</name>
    <dbReference type="NCBI Taxonomy" id="240449"/>
    <lineage>
        <taxon>Eukaryota</taxon>
        <taxon>Viridiplantae</taxon>
        <taxon>Streptophyta</taxon>
        <taxon>Embryophyta</taxon>
        <taxon>Tracheophyta</taxon>
        <taxon>Spermatophyta</taxon>
        <taxon>Magnoliopsida</taxon>
        <taxon>Liliopsida</taxon>
        <taxon>Poales</taxon>
        <taxon>Poaceae</taxon>
        <taxon>PACMAD clade</taxon>
        <taxon>Panicoideae</taxon>
        <taxon>Panicodae</taxon>
        <taxon>Paniceae</taxon>
        <taxon>Melinidinae</taxon>
        <taxon>Urochloa</taxon>
    </lineage>
</organism>
<evidence type="ECO:0000256" key="6">
    <source>
        <dbReference type="ARBA" id="ARBA00022525"/>
    </source>
</evidence>
<evidence type="ECO:0000256" key="13">
    <source>
        <dbReference type="PIRSR" id="PIRSR601929-3"/>
    </source>
</evidence>
<dbReference type="PRINTS" id="PR00325">
    <property type="entry name" value="GERMIN"/>
</dbReference>
<comment type="subcellular location">
    <subcellularLocation>
        <location evidence="2 14">Secreted</location>
        <location evidence="2 14">Extracellular space</location>
        <location evidence="2 14">Apoplast</location>
    </subcellularLocation>
</comment>
<evidence type="ECO:0000256" key="5">
    <source>
        <dbReference type="ARBA" id="ARBA00022523"/>
    </source>
</evidence>
<name>A0ABC8Z2S3_9POAL</name>
<dbReference type="Pfam" id="PF00190">
    <property type="entry name" value="Cupin_1"/>
    <property type="match status" value="1"/>
</dbReference>
<evidence type="ECO:0000313" key="16">
    <source>
        <dbReference type="EMBL" id="CAL4952671.1"/>
    </source>
</evidence>
<dbReference type="FunFam" id="2.60.120.10:FF:000025">
    <property type="entry name" value="germin-like protein subfamily 2 member 1"/>
    <property type="match status" value="1"/>
</dbReference>
<keyword evidence="6 14" id="KW-0964">Secreted</keyword>
<feature type="binding site" evidence="12">
    <location>
        <position position="173"/>
    </location>
    <ligand>
        <name>Mn(2+)</name>
        <dbReference type="ChEBI" id="CHEBI:29035"/>
    </ligand>
</feature>
<evidence type="ECO:0000259" key="15">
    <source>
        <dbReference type="SMART" id="SM00835"/>
    </source>
</evidence>
<evidence type="ECO:0000256" key="7">
    <source>
        <dbReference type="ARBA" id="ARBA00022723"/>
    </source>
</evidence>
<keyword evidence="7 11" id="KW-0479">Metal-binding</keyword>
<dbReference type="InterPro" id="IPR006045">
    <property type="entry name" value="Cupin_1"/>
</dbReference>
<dbReference type="PROSITE" id="PS00725">
    <property type="entry name" value="GERMIN"/>
    <property type="match status" value="1"/>
</dbReference>
<dbReference type="Gene3D" id="2.60.120.10">
    <property type="entry name" value="Jelly Rolls"/>
    <property type="match status" value="1"/>
</dbReference>
<feature type="binding site" evidence="12">
    <location>
        <position position="121"/>
    </location>
    <ligand>
        <name>Mn(2+)</name>
        <dbReference type="ChEBI" id="CHEBI:29035"/>
    </ligand>
</feature>
<keyword evidence="10 11" id="KW-0464">Manganese</keyword>
<gene>
    <name evidence="16" type="ORF">URODEC1_LOCUS39664</name>
</gene>
<dbReference type="GO" id="GO:0048046">
    <property type="term" value="C:apoplast"/>
    <property type="evidence" value="ECO:0007669"/>
    <property type="project" value="UniProtKB-SubCell"/>
</dbReference>
<dbReference type="GO" id="GO:0010497">
    <property type="term" value="P:plasmodesmata-mediated intercellular transport"/>
    <property type="evidence" value="ECO:0007669"/>
    <property type="project" value="UniProtKB-ARBA"/>
</dbReference>
<feature type="binding site" evidence="11">
    <location>
        <position position="123"/>
    </location>
    <ligand>
        <name>oxalate</name>
        <dbReference type="ChEBI" id="CHEBI:30623"/>
    </ligand>
</feature>
<dbReference type="GO" id="GO:0009506">
    <property type="term" value="C:plasmodesma"/>
    <property type="evidence" value="ECO:0007669"/>
    <property type="project" value="UniProtKB-ARBA"/>
</dbReference>
<evidence type="ECO:0000256" key="2">
    <source>
        <dbReference type="ARBA" id="ARBA00004271"/>
    </source>
</evidence>
<dbReference type="EMBL" id="OZ075128">
    <property type="protein sequence ID" value="CAL4952671.1"/>
    <property type="molecule type" value="Genomic_DNA"/>
</dbReference>
<evidence type="ECO:0000256" key="11">
    <source>
        <dbReference type="PIRSR" id="PIRSR601929-1"/>
    </source>
</evidence>
<evidence type="ECO:0000256" key="1">
    <source>
        <dbReference type="ARBA" id="ARBA00003629"/>
    </source>
</evidence>
<dbReference type="PROSITE" id="PS51257">
    <property type="entry name" value="PROKAR_LIPOPROTEIN"/>
    <property type="match status" value="1"/>
</dbReference>
<sequence>MARKLPAILVAAAACAVLLSLAAPLVVVCDPDMLQDICVADLKSLQGPMRVNGFPCKRPENVTADDFFFGGLAKAGDVYTGNPTGSSTTAADVAALPGLNTLGVSMARTDYAPWGGVSRPHAHPRATEILFVAEGTLEVGFVVTADGDGRTSRLFSRTVSKGEVFVFPRGLVHYQRSVGAAPAVAVSAFDSQMPGTQPAAAALFGAAPPVPTDVLARAFQTDAGVVETIKSKFTPK</sequence>
<comment type="similarity">
    <text evidence="3 14">Belongs to the germin family.</text>
</comment>
<feature type="disulfide bond" evidence="13">
    <location>
        <begin position="38"/>
        <end position="56"/>
    </location>
</feature>
<feature type="binding site" evidence="11">
    <location>
        <position position="128"/>
    </location>
    <ligand>
        <name>oxalate</name>
        <dbReference type="ChEBI" id="CHEBI:30623"/>
    </ligand>
</feature>
<reference evidence="17" key="1">
    <citation type="submission" date="2024-06" db="EMBL/GenBank/DDBJ databases">
        <authorList>
            <person name="Ryan C."/>
        </authorList>
    </citation>
    <scope>NUCLEOTIDE SEQUENCE [LARGE SCALE GENOMIC DNA]</scope>
</reference>
<feature type="chain" id="PRO_5044526262" description="Germin-like protein" evidence="14">
    <location>
        <begin position="23"/>
        <end position="236"/>
    </location>
</feature>
<evidence type="ECO:0000256" key="10">
    <source>
        <dbReference type="ARBA" id="ARBA00023211"/>
    </source>
</evidence>
<dbReference type="InterPro" id="IPR019780">
    <property type="entry name" value="Germin_Mn-BS"/>
</dbReference>
<dbReference type="SUPFAM" id="SSF51182">
    <property type="entry name" value="RmlC-like cupins"/>
    <property type="match status" value="1"/>
</dbReference>
<keyword evidence="5 14" id="KW-0052">Apoplast</keyword>
<evidence type="ECO:0000256" key="14">
    <source>
        <dbReference type="RuleBase" id="RU366015"/>
    </source>
</evidence>
<protein>
    <recommendedName>
        <fullName evidence="14">Germin-like protein</fullName>
    </recommendedName>
</protein>
<comment type="function">
    <text evidence="1">May play a role in plant defense. Probably has no oxalate oxidase activity even if the active site is conserved.</text>
</comment>